<dbReference type="Gene3D" id="3.30.450.330">
    <property type="match status" value="1"/>
</dbReference>
<evidence type="ECO:0000313" key="7">
    <source>
        <dbReference type="EMBL" id="KAA0257855.1"/>
    </source>
</evidence>
<dbReference type="GO" id="GO:0008658">
    <property type="term" value="F:penicillin binding"/>
    <property type="evidence" value="ECO:0007669"/>
    <property type="project" value="InterPro"/>
</dbReference>
<evidence type="ECO:0000256" key="3">
    <source>
        <dbReference type="ARBA" id="ARBA00023136"/>
    </source>
</evidence>
<keyword evidence="8" id="KW-1185">Reference proteome</keyword>
<sequence length="558" mass="64301">MLSERGKIGFVSFVVILLCAVIVVRLVYLQMYKHDYYEDIVKRQSFKEIKIKTERGKIYDTNGVLLAKENNVASVFVYGLDKKEVNYIKKRLKKFGVRKKIRDGNFHWLARNIGIDTARKISAISSNINYVITKHRFYPFGTSFSQIIGFTGVDNQGLSGVEGIYEKYLKGNDISFTFLKDSRNRLIMNSDYRDDIQNNRYIKLTVDSKLQRMSEAVLIEDLEKFRAKRGIVLVIDVKSGEIVVSVSKPDFDPNEFKRFDKETWKNYATQYTFEPGSIFKPVTFSYLLNNYKLNLNKTIDCENGRYRVYGHVYNDVHRYDKIKISEVLIHSSNVGTIKLMEKVSDSKFYNYLRKLGFGKKVNVVGALEERGILRDYKSWSKLSKYSISIGQEIYVTPIQMIRFYAAVANGGYYIKPTFIKEIYYGDGFLKVKSDIVRVFDERVAKKLQHLLRMVVIEGTGQNANSDYVAIAGKTGTAQKFDKLKGSYSTKDYVASFAGFFPYDKPKYAMIVIYDSPRKSIYGGSTAALTFKRIAEQIMLLNGEKIRIYRVSDESKRAA</sequence>
<dbReference type="PANTHER" id="PTHR30627">
    <property type="entry name" value="PEPTIDOGLYCAN D,D-TRANSPEPTIDASE"/>
    <property type="match status" value="1"/>
</dbReference>
<name>A0A5A8F747_9BACT</name>
<evidence type="ECO:0000259" key="5">
    <source>
        <dbReference type="Pfam" id="PF00905"/>
    </source>
</evidence>
<dbReference type="InterPro" id="IPR050515">
    <property type="entry name" value="Beta-lactam/transpept"/>
</dbReference>
<dbReference type="InterPro" id="IPR012338">
    <property type="entry name" value="Beta-lactam/transpept-like"/>
</dbReference>
<evidence type="ECO:0000256" key="1">
    <source>
        <dbReference type="ARBA" id="ARBA00004370"/>
    </source>
</evidence>
<evidence type="ECO:0000256" key="4">
    <source>
        <dbReference type="SAM" id="Phobius"/>
    </source>
</evidence>
<dbReference type="GO" id="GO:0005886">
    <property type="term" value="C:plasma membrane"/>
    <property type="evidence" value="ECO:0007669"/>
    <property type="project" value="TreeGrafter"/>
</dbReference>
<dbReference type="InterPro" id="IPR001460">
    <property type="entry name" value="PCN-bd_Tpept"/>
</dbReference>
<dbReference type="Proteomes" id="UP000322876">
    <property type="component" value="Unassembled WGS sequence"/>
</dbReference>
<evidence type="ECO:0000313" key="8">
    <source>
        <dbReference type="Proteomes" id="UP000322876"/>
    </source>
</evidence>
<dbReference type="Gene3D" id="3.40.710.10">
    <property type="entry name" value="DD-peptidase/beta-lactamase superfamily"/>
    <property type="match status" value="1"/>
</dbReference>
<feature type="domain" description="Penicillin-binding protein transpeptidase" evidence="5">
    <location>
        <begin position="230"/>
        <end position="534"/>
    </location>
</feature>
<dbReference type="OrthoDB" id="9804124at2"/>
<comment type="caution">
    <text evidence="7">The sequence shown here is derived from an EMBL/GenBank/DDBJ whole genome shotgun (WGS) entry which is preliminary data.</text>
</comment>
<dbReference type="SUPFAM" id="SSF56519">
    <property type="entry name" value="Penicillin binding protein dimerisation domain"/>
    <property type="match status" value="1"/>
</dbReference>
<feature type="domain" description="Penicillin-binding protein dimerisation" evidence="6">
    <location>
        <begin position="51"/>
        <end position="189"/>
    </location>
</feature>
<dbReference type="PANTHER" id="PTHR30627:SF1">
    <property type="entry name" value="PEPTIDOGLYCAN D,D-TRANSPEPTIDASE FTSI"/>
    <property type="match status" value="1"/>
</dbReference>
<keyword evidence="3 4" id="KW-0472">Membrane</keyword>
<proteinExistence type="predicted"/>
<accession>A0A5A8F747</accession>
<keyword evidence="2" id="KW-0378">Hydrolase</keyword>
<dbReference type="GO" id="GO:0071555">
    <property type="term" value="P:cell wall organization"/>
    <property type="evidence" value="ECO:0007669"/>
    <property type="project" value="TreeGrafter"/>
</dbReference>
<keyword evidence="2" id="KW-0121">Carboxypeptidase</keyword>
<comment type="subcellular location">
    <subcellularLocation>
        <location evidence="1">Membrane</location>
    </subcellularLocation>
</comment>
<dbReference type="SUPFAM" id="SSF56601">
    <property type="entry name" value="beta-lactamase/transpeptidase-like"/>
    <property type="match status" value="1"/>
</dbReference>
<organism evidence="7 8">
    <name type="scientific">Deferribacter autotrophicus</name>
    <dbReference type="NCBI Taxonomy" id="500465"/>
    <lineage>
        <taxon>Bacteria</taxon>
        <taxon>Pseudomonadati</taxon>
        <taxon>Deferribacterota</taxon>
        <taxon>Deferribacteres</taxon>
        <taxon>Deferribacterales</taxon>
        <taxon>Deferribacteraceae</taxon>
        <taxon>Deferribacter</taxon>
    </lineage>
</organism>
<keyword evidence="2" id="KW-0645">Protease</keyword>
<keyword evidence="4" id="KW-0812">Transmembrane</keyword>
<dbReference type="Pfam" id="PF00905">
    <property type="entry name" value="Transpeptidase"/>
    <property type="match status" value="1"/>
</dbReference>
<evidence type="ECO:0000256" key="2">
    <source>
        <dbReference type="ARBA" id="ARBA00022645"/>
    </source>
</evidence>
<dbReference type="RefSeq" id="WP_149266828.1">
    <property type="nucleotide sequence ID" value="NZ_VFJB01000006.1"/>
</dbReference>
<keyword evidence="4" id="KW-1133">Transmembrane helix</keyword>
<dbReference type="EMBL" id="VFJB01000006">
    <property type="protein sequence ID" value="KAA0257855.1"/>
    <property type="molecule type" value="Genomic_DNA"/>
</dbReference>
<dbReference type="Gene3D" id="3.90.1310.10">
    <property type="entry name" value="Penicillin-binding protein 2a (Domain 2)"/>
    <property type="match status" value="1"/>
</dbReference>
<dbReference type="InterPro" id="IPR036138">
    <property type="entry name" value="PBP_dimer_sf"/>
</dbReference>
<feature type="transmembrane region" description="Helical" evidence="4">
    <location>
        <begin position="6"/>
        <end position="28"/>
    </location>
</feature>
<gene>
    <name evidence="7" type="ORF">FHQ18_08930</name>
</gene>
<dbReference type="Pfam" id="PF03717">
    <property type="entry name" value="PBP_dimer"/>
    <property type="match status" value="1"/>
</dbReference>
<reference evidence="7 8" key="1">
    <citation type="submission" date="2019-06" db="EMBL/GenBank/DDBJ databases">
        <title>Genomic insights into carbon and energy metabolism of Deferribacter autotrophicus revealed new metabolic traits in the phylum Deferribacteres.</title>
        <authorList>
            <person name="Slobodkin A.I."/>
            <person name="Slobodkina G.B."/>
            <person name="Allioux M."/>
            <person name="Alain K."/>
            <person name="Jebbar M."/>
            <person name="Shadrin V."/>
            <person name="Kublanov I.V."/>
            <person name="Toshchakov S.V."/>
            <person name="Bonch-Osmolovskaya E.A."/>
        </authorList>
    </citation>
    <scope>NUCLEOTIDE SEQUENCE [LARGE SCALE GENOMIC DNA]</scope>
    <source>
        <strain evidence="7 8">SL50</strain>
    </source>
</reference>
<dbReference type="AlphaFoldDB" id="A0A5A8F747"/>
<dbReference type="InterPro" id="IPR005311">
    <property type="entry name" value="PBP_dimer"/>
</dbReference>
<protein>
    <submittedName>
        <fullName evidence="7">Penicillin-binding protein 2</fullName>
    </submittedName>
</protein>
<dbReference type="GO" id="GO:0004180">
    <property type="term" value="F:carboxypeptidase activity"/>
    <property type="evidence" value="ECO:0007669"/>
    <property type="project" value="UniProtKB-KW"/>
</dbReference>
<evidence type="ECO:0000259" key="6">
    <source>
        <dbReference type="Pfam" id="PF03717"/>
    </source>
</evidence>